<organism evidence="4 5">
    <name type="scientific">Candidatus Nomurabacteria bacterium GW2011_GWB1_35_20</name>
    <dbReference type="NCBI Taxonomy" id="1618740"/>
    <lineage>
        <taxon>Bacteria</taxon>
        <taxon>Candidatus Nomuraibacteriota</taxon>
    </lineage>
</organism>
<dbReference type="GO" id="GO:0005737">
    <property type="term" value="C:cytoplasm"/>
    <property type="evidence" value="ECO:0007669"/>
    <property type="project" value="TreeGrafter"/>
</dbReference>
<dbReference type="GO" id="GO:0008716">
    <property type="term" value="F:D-alanine-D-alanine ligase activity"/>
    <property type="evidence" value="ECO:0007669"/>
    <property type="project" value="InterPro"/>
</dbReference>
<evidence type="ECO:0000259" key="3">
    <source>
        <dbReference type="PROSITE" id="PS50975"/>
    </source>
</evidence>
<evidence type="ECO:0000313" key="5">
    <source>
        <dbReference type="Proteomes" id="UP000034923"/>
    </source>
</evidence>
<keyword evidence="2" id="KW-0547">Nucleotide-binding</keyword>
<reference evidence="4 5" key="1">
    <citation type="journal article" date="2015" name="Nature">
        <title>rRNA introns, odd ribosomes, and small enigmatic genomes across a large radiation of phyla.</title>
        <authorList>
            <person name="Brown C.T."/>
            <person name="Hug L.A."/>
            <person name="Thomas B.C."/>
            <person name="Sharon I."/>
            <person name="Castelle C.J."/>
            <person name="Singh A."/>
            <person name="Wilkins M.J."/>
            <person name="Williams K.H."/>
            <person name="Banfield J.F."/>
        </authorList>
    </citation>
    <scope>NUCLEOTIDE SEQUENCE [LARGE SCALE GENOMIC DNA]</scope>
</reference>
<dbReference type="GO" id="GO:0009432">
    <property type="term" value="P:SOS response"/>
    <property type="evidence" value="ECO:0007669"/>
    <property type="project" value="TreeGrafter"/>
</dbReference>
<dbReference type="PANTHER" id="PTHR21621">
    <property type="entry name" value="RIBOSOMAL PROTEIN S6 MODIFICATION PROTEIN"/>
    <property type="match status" value="1"/>
</dbReference>
<dbReference type="PANTHER" id="PTHR21621:SF0">
    <property type="entry name" value="BETA-CITRYLGLUTAMATE SYNTHASE B-RELATED"/>
    <property type="match status" value="1"/>
</dbReference>
<dbReference type="Pfam" id="PF08443">
    <property type="entry name" value="RimK"/>
    <property type="match status" value="1"/>
</dbReference>
<dbReference type="Gene3D" id="3.30.470.20">
    <property type="entry name" value="ATP-grasp fold, B domain"/>
    <property type="match status" value="2"/>
</dbReference>
<evidence type="ECO:0000313" key="4">
    <source>
        <dbReference type="EMBL" id="KKP72014.1"/>
    </source>
</evidence>
<dbReference type="SUPFAM" id="SSF56059">
    <property type="entry name" value="Glutathione synthetase ATP-binding domain-like"/>
    <property type="match status" value="1"/>
</dbReference>
<evidence type="ECO:0000256" key="1">
    <source>
        <dbReference type="ARBA" id="ARBA00022598"/>
    </source>
</evidence>
<protein>
    <submittedName>
        <fullName evidence="4">Cyanophycin synthetase</fullName>
    </submittedName>
</protein>
<dbReference type="GO" id="GO:0018169">
    <property type="term" value="F:ribosomal S6-glutamic acid ligase activity"/>
    <property type="evidence" value="ECO:0007669"/>
    <property type="project" value="TreeGrafter"/>
</dbReference>
<keyword evidence="2" id="KW-0067">ATP-binding</keyword>
<dbReference type="InterPro" id="IPR013651">
    <property type="entry name" value="ATP-grasp_RimK-type"/>
</dbReference>
<name>A0A0G0BR97_9BACT</name>
<dbReference type="EMBL" id="LBQE01000015">
    <property type="protein sequence ID" value="KKP72014.1"/>
    <property type="molecule type" value="Genomic_DNA"/>
</dbReference>
<dbReference type="InterPro" id="IPR011761">
    <property type="entry name" value="ATP-grasp"/>
</dbReference>
<keyword evidence="1" id="KW-0436">Ligase</keyword>
<sequence length="338" mass="38552">MKVKTILGQPLLASLFLKIGKKLNVKVFIEEEYGVVGKISYSNGINRYFRGTTLDINTMGSSEIARDKDYSKIFMREMGYPVIPWKKFYSISFAAKIKSKQTIERAWKFGKKMGLPVFLKPNSKSQGTGVTKVYTKTDFFKVFKEISYIDNVILVEQPVIGKDYRVVVLDKKIISAYERIPLTIVGDNKSTIRALLKKKQSDFKKSGRDRTFNINDKRLKMILFRKKVTFNSILLKNESLRLLDNANLSTGGTSIDVTEKIHPFFKDVAIKLTKHMGLRLCGVDLIIDGDISTLPTKKWYVIEINSAPGLDHYTSLGKKQRNIVESLYTKVFKAMGKK</sequence>
<dbReference type="Proteomes" id="UP000034923">
    <property type="component" value="Unassembled WGS sequence"/>
</dbReference>
<accession>A0A0G0BR97</accession>
<evidence type="ECO:0000256" key="2">
    <source>
        <dbReference type="PROSITE-ProRule" id="PRU00409"/>
    </source>
</evidence>
<gene>
    <name evidence="4" type="ORF">UR70_C0015G0043</name>
</gene>
<proteinExistence type="predicted"/>
<dbReference type="PROSITE" id="PS50975">
    <property type="entry name" value="ATP_GRASP"/>
    <property type="match status" value="1"/>
</dbReference>
<feature type="domain" description="ATP-grasp" evidence="3">
    <location>
        <begin position="72"/>
        <end position="336"/>
    </location>
</feature>
<dbReference type="Pfam" id="PF07478">
    <property type="entry name" value="Dala_Dala_lig_C"/>
    <property type="match status" value="1"/>
</dbReference>
<dbReference type="InterPro" id="IPR011095">
    <property type="entry name" value="Dala_Dala_lig_C"/>
</dbReference>
<dbReference type="AlphaFoldDB" id="A0A0G0BR97"/>
<dbReference type="GO" id="GO:0046872">
    <property type="term" value="F:metal ion binding"/>
    <property type="evidence" value="ECO:0007669"/>
    <property type="project" value="InterPro"/>
</dbReference>
<dbReference type="GO" id="GO:0005524">
    <property type="term" value="F:ATP binding"/>
    <property type="evidence" value="ECO:0007669"/>
    <property type="project" value="UniProtKB-UniRule"/>
</dbReference>
<comment type="caution">
    <text evidence="4">The sequence shown here is derived from an EMBL/GenBank/DDBJ whole genome shotgun (WGS) entry which is preliminary data.</text>
</comment>